<gene>
    <name evidence="11" type="ORF">AGABI1DRAFT_95962</name>
</gene>
<keyword evidence="2" id="KW-0540">Nuclease</keyword>
<dbReference type="GO" id="GO:0006139">
    <property type="term" value="P:nucleobase-containing compound metabolic process"/>
    <property type="evidence" value="ECO:0007669"/>
    <property type="project" value="InterPro"/>
</dbReference>
<evidence type="ECO:0000313" key="12">
    <source>
        <dbReference type="Proteomes" id="UP000008493"/>
    </source>
</evidence>
<dbReference type="AlphaFoldDB" id="K5WFB8"/>
<dbReference type="SUPFAM" id="SSF53098">
    <property type="entry name" value="Ribonuclease H-like"/>
    <property type="match status" value="1"/>
</dbReference>
<dbReference type="InterPro" id="IPR002562">
    <property type="entry name" value="3'-5'_exonuclease_dom"/>
</dbReference>
<dbReference type="GO" id="GO:0003676">
    <property type="term" value="F:nucleic acid binding"/>
    <property type="evidence" value="ECO:0007669"/>
    <property type="project" value="InterPro"/>
</dbReference>
<dbReference type="KEGG" id="abp:AGABI1DRAFT95962"/>
<evidence type="ECO:0000256" key="7">
    <source>
        <dbReference type="ARBA" id="ARBA00023242"/>
    </source>
</evidence>
<dbReference type="GO" id="GO:0008408">
    <property type="term" value="F:3'-5' exonuclease activity"/>
    <property type="evidence" value="ECO:0007669"/>
    <property type="project" value="InterPro"/>
</dbReference>
<evidence type="ECO:0000256" key="4">
    <source>
        <dbReference type="ARBA" id="ARBA00022801"/>
    </source>
</evidence>
<evidence type="ECO:0000313" key="11">
    <source>
        <dbReference type="EMBL" id="EKM73966.1"/>
    </source>
</evidence>
<evidence type="ECO:0000256" key="1">
    <source>
        <dbReference type="ARBA" id="ARBA00004123"/>
    </source>
</evidence>
<dbReference type="InterPro" id="IPR051132">
    <property type="entry name" value="3-5_Exonuclease_domain"/>
</dbReference>
<dbReference type="PANTHER" id="PTHR13620:SF109">
    <property type="entry name" value="3'-5' EXONUCLEASE"/>
    <property type="match status" value="1"/>
</dbReference>
<keyword evidence="4" id="KW-0378">Hydrolase</keyword>
<evidence type="ECO:0000259" key="10">
    <source>
        <dbReference type="Pfam" id="PF01612"/>
    </source>
</evidence>
<dbReference type="Proteomes" id="UP000008493">
    <property type="component" value="Unassembled WGS sequence"/>
</dbReference>
<evidence type="ECO:0000256" key="3">
    <source>
        <dbReference type="ARBA" id="ARBA00022723"/>
    </source>
</evidence>
<accession>K5WFB8</accession>
<dbReference type="GO" id="GO:0005634">
    <property type="term" value="C:nucleus"/>
    <property type="evidence" value="ECO:0007669"/>
    <property type="project" value="UniProtKB-SubCell"/>
</dbReference>
<dbReference type="GO" id="GO:0046872">
    <property type="term" value="F:metal ion binding"/>
    <property type="evidence" value="ECO:0007669"/>
    <property type="project" value="UniProtKB-KW"/>
</dbReference>
<keyword evidence="12" id="KW-1185">Reference proteome</keyword>
<dbReference type="Pfam" id="PF01612">
    <property type="entry name" value="DNA_pol_A_exo1"/>
    <property type="match status" value="1"/>
</dbReference>
<dbReference type="OrthoDB" id="1920326at2759"/>
<sequence>ITKHIARVDGEQVFTGLLTVTNDLGQIRTCNLVATKSHSQFESALFQMRHSLDTYGHDQPQIFYTDNISDRLFLENSFPSLRNNVVAIDKYANLDPFEVSITGMTIFPKDTSQSINDAISTILDDIPVDGGHIAVGFDTEWNVEISPQGYIGQSGKTAVIQIAYQNRVYVLQISTALAEGKLPQKLKLLLEHPRVFKVGRLINIDLSRLQSACHETCIFTGGVDLAKLAKERGLIHDISKCGLADLCALVLKKRLNKMTLIRLNEQWENANLTQEQLEYAAKDACVSLLVYEQLMKLSIPTPLSKSDVLISHSPILVYSTDNTSIVAKGQISNSTHSSFFDDIKITAQRIVVDISEVLVPGAIIRTHHKRSLESFGSPLFSIVCLRSHVRLCNGTAMSFNPPEPSTAPVFPPTSSIQRHADGTLNDPILDTSEASVEGESISVSELWDHDLSESDKVYDNHTTQANDCRESGDSSDGLLLRIEDPQDWLNQPIRSRVLKDVWHVFHMFYLSVTHGLRKQFTRELRDAIFIPDEEDRIRVNTWGAQQNPPQTYESLRNSSPQFLRQHCKHVIPPPHIQGMVAFHYIDVHEEQTPLK</sequence>
<evidence type="ECO:0000256" key="9">
    <source>
        <dbReference type="ARBA" id="ARBA00042761"/>
    </source>
</evidence>
<organism evidence="11 12">
    <name type="scientific">Agaricus bisporus var. burnettii (strain JB137-S8 / ATCC MYA-4627 / FGSC 10392)</name>
    <name type="common">White button mushroom</name>
    <dbReference type="NCBI Taxonomy" id="597362"/>
    <lineage>
        <taxon>Eukaryota</taxon>
        <taxon>Fungi</taxon>
        <taxon>Dikarya</taxon>
        <taxon>Basidiomycota</taxon>
        <taxon>Agaricomycotina</taxon>
        <taxon>Agaricomycetes</taxon>
        <taxon>Agaricomycetidae</taxon>
        <taxon>Agaricales</taxon>
        <taxon>Agaricineae</taxon>
        <taxon>Agaricaceae</taxon>
        <taxon>Agaricus</taxon>
    </lineage>
</organism>
<evidence type="ECO:0000256" key="2">
    <source>
        <dbReference type="ARBA" id="ARBA00022722"/>
    </source>
</evidence>
<evidence type="ECO:0000256" key="6">
    <source>
        <dbReference type="ARBA" id="ARBA00022842"/>
    </source>
</evidence>
<dbReference type="InterPro" id="IPR036397">
    <property type="entry name" value="RNaseH_sf"/>
</dbReference>
<name>K5WFB8_AGABU</name>
<dbReference type="GeneID" id="18832772"/>
<keyword evidence="3" id="KW-0479">Metal-binding</keyword>
<feature type="non-terminal residue" evidence="11">
    <location>
        <position position="595"/>
    </location>
</feature>
<evidence type="ECO:0000256" key="8">
    <source>
        <dbReference type="ARBA" id="ARBA00040531"/>
    </source>
</evidence>
<dbReference type="InParanoid" id="K5WFB8"/>
<dbReference type="EMBL" id="JH971800">
    <property type="protein sequence ID" value="EKM73966.1"/>
    <property type="molecule type" value="Genomic_DNA"/>
</dbReference>
<dbReference type="CDD" id="cd06141">
    <property type="entry name" value="WRN_exo"/>
    <property type="match status" value="1"/>
</dbReference>
<feature type="domain" description="3'-5' exonuclease" evidence="10">
    <location>
        <begin position="134"/>
        <end position="296"/>
    </location>
</feature>
<keyword evidence="5" id="KW-0269">Exonuclease</keyword>
<dbReference type="RefSeq" id="XP_007335395.1">
    <property type="nucleotide sequence ID" value="XM_007335333.1"/>
</dbReference>
<proteinExistence type="predicted"/>
<dbReference type="Gene3D" id="3.30.420.10">
    <property type="entry name" value="Ribonuclease H-like superfamily/Ribonuclease H"/>
    <property type="match status" value="1"/>
</dbReference>
<comment type="subcellular location">
    <subcellularLocation>
        <location evidence="1">Nucleus</location>
    </subcellularLocation>
</comment>
<protein>
    <recommendedName>
        <fullName evidence="8">3'-5' exonuclease</fullName>
    </recommendedName>
    <alternativeName>
        <fullName evidence="9">Werner Syndrome-like exonuclease</fullName>
    </alternativeName>
</protein>
<dbReference type="OMA" id="QSACHET"/>
<keyword evidence="7" id="KW-0539">Nucleus</keyword>
<keyword evidence="6" id="KW-0460">Magnesium</keyword>
<dbReference type="InterPro" id="IPR012337">
    <property type="entry name" value="RNaseH-like_sf"/>
</dbReference>
<dbReference type="PANTHER" id="PTHR13620">
    <property type="entry name" value="3-5 EXONUCLEASE"/>
    <property type="match status" value="1"/>
</dbReference>
<reference evidence="12" key="1">
    <citation type="journal article" date="2012" name="Proc. Natl. Acad. Sci. U.S.A.">
        <title>Genome sequence of the button mushroom Agaricus bisporus reveals mechanisms governing adaptation to a humic-rich ecological niche.</title>
        <authorList>
            <person name="Morin E."/>
            <person name="Kohler A."/>
            <person name="Baker A.R."/>
            <person name="Foulongne-Oriol M."/>
            <person name="Lombard V."/>
            <person name="Nagy L.G."/>
            <person name="Ohm R.A."/>
            <person name="Patyshakuliyeva A."/>
            <person name="Brun A."/>
            <person name="Aerts A.L."/>
            <person name="Bailey A.M."/>
            <person name="Billette C."/>
            <person name="Coutinho P.M."/>
            <person name="Deakin G."/>
            <person name="Doddapaneni H."/>
            <person name="Floudas D."/>
            <person name="Grimwood J."/>
            <person name="Hilden K."/>
            <person name="Kuees U."/>
            <person name="LaButti K.M."/>
            <person name="Lapidus A."/>
            <person name="Lindquist E.A."/>
            <person name="Lucas S.M."/>
            <person name="Murat C."/>
            <person name="Riley R.W."/>
            <person name="Salamov A.A."/>
            <person name="Schmutz J."/>
            <person name="Subramanian V."/>
            <person name="Woesten H.A.B."/>
            <person name="Xu J."/>
            <person name="Eastwood D.C."/>
            <person name="Foster G.D."/>
            <person name="Sonnenberg A.S."/>
            <person name="Cullen D."/>
            <person name="de Vries R.P."/>
            <person name="Lundell T."/>
            <person name="Hibbett D.S."/>
            <person name="Henrissat B."/>
            <person name="Burton K.S."/>
            <person name="Kerrigan R.W."/>
            <person name="Challen M.P."/>
            <person name="Grigoriev I.V."/>
            <person name="Martin F."/>
        </authorList>
    </citation>
    <scope>NUCLEOTIDE SEQUENCE [LARGE SCALE GENOMIC DNA]</scope>
    <source>
        <strain evidence="12">JB137-S8 / ATCC MYA-4627 / FGSC 10392</strain>
    </source>
</reference>
<dbReference type="HOGENOM" id="CLU_013916_0_0_1"/>
<feature type="non-terminal residue" evidence="11">
    <location>
        <position position="1"/>
    </location>
</feature>
<evidence type="ECO:0000256" key="5">
    <source>
        <dbReference type="ARBA" id="ARBA00022839"/>
    </source>
</evidence>